<dbReference type="EMBL" id="BLLK01000047">
    <property type="protein sequence ID" value="GFH55222.1"/>
    <property type="molecule type" value="Genomic_DNA"/>
</dbReference>
<proteinExistence type="predicted"/>
<feature type="compositionally biased region" description="Polar residues" evidence="1">
    <location>
        <begin position="31"/>
        <end position="41"/>
    </location>
</feature>
<reference evidence="2 3" key="1">
    <citation type="journal article" date="2021" name="Sci. Rep.">
        <title>The genome of the diatom Chaetoceros tenuissimus carries an ancient integrated fragment of an extant virus.</title>
        <authorList>
            <person name="Hongo Y."/>
            <person name="Kimura K."/>
            <person name="Takaki Y."/>
            <person name="Yoshida Y."/>
            <person name="Baba S."/>
            <person name="Kobayashi G."/>
            <person name="Nagasaki K."/>
            <person name="Hano T."/>
            <person name="Tomaru Y."/>
        </authorList>
    </citation>
    <scope>NUCLEOTIDE SEQUENCE [LARGE SCALE GENOMIC DNA]</scope>
    <source>
        <strain evidence="2 3">NIES-3715</strain>
    </source>
</reference>
<evidence type="ECO:0000256" key="1">
    <source>
        <dbReference type="SAM" id="MobiDB-lite"/>
    </source>
</evidence>
<dbReference type="Proteomes" id="UP001054902">
    <property type="component" value="Unassembled WGS sequence"/>
</dbReference>
<feature type="region of interest" description="Disordered" evidence="1">
    <location>
        <begin position="21"/>
        <end position="52"/>
    </location>
</feature>
<organism evidence="2 3">
    <name type="scientific">Chaetoceros tenuissimus</name>
    <dbReference type="NCBI Taxonomy" id="426638"/>
    <lineage>
        <taxon>Eukaryota</taxon>
        <taxon>Sar</taxon>
        <taxon>Stramenopiles</taxon>
        <taxon>Ochrophyta</taxon>
        <taxon>Bacillariophyta</taxon>
        <taxon>Coscinodiscophyceae</taxon>
        <taxon>Chaetocerotophycidae</taxon>
        <taxon>Chaetocerotales</taxon>
        <taxon>Chaetocerotaceae</taxon>
        <taxon>Chaetoceros</taxon>
    </lineage>
</organism>
<comment type="caution">
    <text evidence="2">The sequence shown here is derived from an EMBL/GenBank/DDBJ whole genome shotgun (WGS) entry which is preliminary data.</text>
</comment>
<evidence type="ECO:0008006" key="4">
    <source>
        <dbReference type="Google" id="ProtNLM"/>
    </source>
</evidence>
<sequence length="726" mass="81140">MDGKVSTSLKKRESHLSLHEIGLQCNDKHQSITSSKSNQMAEKSAKRKPKRRNSDLIVDDVFVDEEMINENESADSFSRLPNLSRIGRMRRDWVKLDKYKDSNLDLLSSDEETEELDDHASFKQRILLSSMFMLLIVMSSCVYNHSSGFGKHKLRNEEDARNHDSKTIERDLSYGIIEEDSFECTVIEMEALVPPGTKDLNTILLCESVVGEVYSFDVDPSPIFKSDFILGQTMVVLPETLVDTEKSQLLISKAIDQQMLYTYIPNGNQNLRRGLSTVEGTFDVLVIRVVDGYNHAPKQSVAKLNNDIFGDMKSVGKQLTACSNNKLQIIPAEGEGVSNGILTVETVANLANANFRECGNYAIVATKHIERHYTMIVCPDEVYFNGAAGYADRPGRISYFMSTYASYKFIHLHEIAHNLGGFHSGTLFGGSYNDYTCALGNKGAWNENGSAFCFNGVKTWQFGWYSDYHREIDPADHPHKGDLYGINAVNDKSIQKGNGDVVIRVSSANVDEVLYVTYLRKIGPNRDVPKYGNSVLVHRTESKTFDMNSDFIISLQSGERYERDWDGAGKLIIEVCSIDVGSPGKANILIYAGGKDGGLKCNDNLELDPVPPTTTNDQVPETKCQDTAGKIKFQNIFGKVLRKPCLWAAARANQRCRFPEIAAACPVTCGADCKCIQTSNSFKVKAVQRTCNFVKKKKSVRCKKRIFYANCPKTCTPMFQTKTKNC</sequence>
<name>A0AAD3D079_9STRA</name>
<dbReference type="AlphaFoldDB" id="A0AAD3D079"/>
<gene>
    <name evidence="2" type="ORF">CTEN210_11698</name>
</gene>
<evidence type="ECO:0000313" key="2">
    <source>
        <dbReference type="EMBL" id="GFH55222.1"/>
    </source>
</evidence>
<protein>
    <recommendedName>
        <fullName evidence="4">Peptidase M11 gametolysin domain-containing protein</fullName>
    </recommendedName>
</protein>
<accession>A0AAD3D079</accession>
<evidence type="ECO:0000313" key="3">
    <source>
        <dbReference type="Proteomes" id="UP001054902"/>
    </source>
</evidence>
<keyword evidence="3" id="KW-1185">Reference proteome</keyword>